<dbReference type="PATRIC" id="fig|942150.3.peg.1759"/>
<accession>A0A0R2MKH9</accession>
<reference evidence="1 2" key="1">
    <citation type="journal article" date="2015" name="Genome Announc.">
        <title>Expanding the biotechnology potential of lactobacilli through comparative genomics of 213 strains and associated genera.</title>
        <authorList>
            <person name="Sun Z."/>
            <person name="Harris H.M."/>
            <person name="McCann A."/>
            <person name="Guo C."/>
            <person name="Argimon S."/>
            <person name="Zhang W."/>
            <person name="Yang X."/>
            <person name="Jeffery I.B."/>
            <person name="Cooney J.C."/>
            <person name="Kagawa T.F."/>
            <person name="Liu W."/>
            <person name="Song Y."/>
            <person name="Salvetti E."/>
            <person name="Wrobel A."/>
            <person name="Rasinkangas P."/>
            <person name="Parkhill J."/>
            <person name="Rea M.C."/>
            <person name="O'Sullivan O."/>
            <person name="Ritari J."/>
            <person name="Douillard F.P."/>
            <person name="Paul Ross R."/>
            <person name="Yang R."/>
            <person name="Briner A.E."/>
            <person name="Felis G.E."/>
            <person name="de Vos W.M."/>
            <person name="Barrangou R."/>
            <person name="Klaenhammer T.R."/>
            <person name="Caufield P.W."/>
            <person name="Cui Y."/>
            <person name="Zhang H."/>
            <person name="O'Toole P.W."/>
        </authorList>
    </citation>
    <scope>NUCLEOTIDE SEQUENCE [LARGE SCALE GENOMIC DNA]</scope>
    <source>
        <strain evidence="1 2">LMG 26013</strain>
    </source>
</reference>
<evidence type="ECO:0000313" key="1">
    <source>
        <dbReference type="EMBL" id="KRO14217.1"/>
    </source>
</evidence>
<organism evidence="1 2">
    <name type="scientific">Lactiplantibacillus xiangfangensis</name>
    <dbReference type="NCBI Taxonomy" id="942150"/>
    <lineage>
        <taxon>Bacteria</taxon>
        <taxon>Bacillati</taxon>
        <taxon>Bacillota</taxon>
        <taxon>Bacilli</taxon>
        <taxon>Lactobacillales</taxon>
        <taxon>Lactobacillaceae</taxon>
        <taxon>Lactiplantibacillus</taxon>
    </lineage>
</organism>
<dbReference type="AlphaFoldDB" id="A0A0R2MKH9"/>
<protein>
    <submittedName>
        <fullName evidence="1">Uncharacterized protein</fullName>
    </submittedName>
</protein>
<dbReference type="Proteomes" id="UP000051783">
    <property type="component" value="Unassembled WGS sequence"/>
</dbReference>
<evidence type="ECO:0000313" key="2">
    <source>
        <dbReference type="Proteomes" id="UP000051783"/>
    </source>
</evidence>
<dbReference type="EMBL" id="JQCL01000019">
    <property type="protein sequence ID" value="KRO14217.1"/>
    <property type="molecule type" value="Genomic_DNA"/>
</dbReference>
<sequence>MIEMKRKPENVREALDRLLVYNDALHNPSPAHLSGTVVVDDTVKEVQDSNYEMLADLADLLGMQELYEEVGSEPTILR</sequence>
<gene>
    <name evidence="1" type="ORF">IV64_GL001701</name>
</gene>
<keyword evidence="2" id="KW-1185">Reference proteome</keyword>
<dbReference type="RefSeq" id="WP_237757299.1">
    <property type="nucleotide sequence ID" value="NZ_JQCL01000019.1"/>
</dbReference>
<comment type="caution">
    <text evidence="1">The sequence shown here is derived from an EMBL/GenBank/DDBJ whole genome shotgun (WGS) entry which is preliminary data.</text>
</comment>
<proteinExistence type="predicted"/>
<name>A0A0R2MKH9_9LACO</name>